<evidence type="ECO:0000256" key="1">
    <source>
        <dbReference type="ARBA" id="ARBA00004651"/>
    </source>
</evidence>
<comment type="caution">
    <text evidence="9">The sequence shown here is derived from an EMBL/GenBank/DDBJ whole genome shotgun (WGS) entry which is preliminary data.</text>
</comment>
<keyword evidence="4 7" id="KW-0812">Transmembrane</keyword>
<dbReference type="SUPFAM" id="SSF103473">
    <property type="entry name" value="MFS general substrate transporter"/>
    <property type="match status" value="1"/>
</dbReference>
<feature type="transmembrane region" description="Helical" evidence="7">
    <location>
        <begin position="79"/>
        <end position="98"/>
    </location>
</feature>
<feature type="transmembrane region" description="Helical" evidence="7">
    <location>
        <begin position="12"/>
        <end position="32"/>
    </location>
</feature>
<gene>
    <name evidence="9" type="ORF">FB555_001122</name>
</gene>
<feature type="transmembrane region" description="Helical" evidence="7">
    <location>
        <begin position="268"/>
        <end position="284"/>
    </location>
</feature>
<dbReference type="GO" id="GO:0005886">
    <property type="term" value="C:plasma membrane"/>
    <property type="evidence" value="ECO:0007669"/>
    <property type="project" value="UniProtKB-SubCell"/>
</dbReference>
<evidence type="ECO:0000256" key="5">
    <source>
        <dbReference type="ARBA" id="ARBA00022989"/>
    </source>
</evidence>
<evidence type="ECO:0000313" key="9">
    <source>
        <dbReference type="EMBL" id="MBA8829024.1"/>
    </source>
</evidence>
<keyword evidence="10" id="KW-1185">Reference proteome</keyword>
<dbReference type="AlphaFoldDB" id="A0A7W3PNN3"/>
<feature type="transmembrane region" description="Helical" evidence="7">
    <location>
        <begin position="360"/>
        <end position="382"/>
    </location>
</feature>
<evidence type="ECO:0000313" key="10">
    <source>
        <dbReference type="Proteomes" id="UP000524237"/>
    </source>
</evidence>
<feature type="transmembrane region" description="Helical" evidence="7">
    <location>
        <begin position="38"/>
        <end position="58"/>
    </location>
</feature>
<feature type="domain" description="Major facilitator superfamily (MFS) profile" evidence="8">
    <location>
        <begin position="13"/>
        <end position="414"/>
    </location>
</feature>
<organism evidence="9 10">
    <name type="scientific">Alpinimonas psychrophila</name>
    <dbReference type="NCBI Taxonomy" id="748908"/>
    <lineage>
        <taxon>Bacteria</taxon>
        <taxon>Bacillati</taxon>
        <taxon>Actinomycetota</taxon>
        <taxon>Actinomycetes</taxon>
        <taxon>Micrococcales</taxon>
        <taxon>Microbacteriaceae</taxon>
        <taxon>Alpinimonas</taxon>
    </lineage>
</organism>
<keyword evidence="5 7" id="KW-1133">Transmembrane helix</keyword>
<name>A0A7W3PNN3_9MICO</name>
<feature type="transmembrane region" description="Helical" evidence="7">
    <location>
        <begin position="296"/>
        <end position="316"/>
    </location>
</feature>
<dbReference type="InterPro" id="IPR036259">
    <property type="entry name" value="MFS_trans_sf"/>
</dbReference>
<dbReference type="InterPro" id="IPR020846">
    <property type="entry name" value="MFS_dom"/>
</dbReference>
<feature type="transmembrane region" description="Helical" evidence="7">
    <location>
        <begin position="144"/>
        <end position="163"/>
    </location>
</feature>
<dbReference type="Pfam" id="PF07690">
    <property type="entry name" value="MFS_1"/>
    <property type="match status" value="1"/>
</dbReference>
<sequence length="418" mass="43547">MTDPSRPFSLRSAILPVYLPTLLFAAGESAIIPVIPVIAGSVGATLAIAGLVAAMLTVGIVMGDIPSGWIVSRIGERNAMLWASLLALIAVLVCLTAPNPAVLGLGILLIGLATAVFALARHAFLTSYVPLPYRARALSTLGGMFRAGSVVGPLLSAALIAWTGSAHSAFWLTVIFTLATTATLIFLPDPEATFGSVRRVETRRGYAQTPGEVEADEETQGLWRIIFESRHVLLRLGSAAAIVGALRAGRTVILPLWALSIGIRDSDTALIIGIASALDFALFFTSGQIMDRWGRLWSGVPSMLTMGTALVVLSFTHDFGSAVPWFIAVAFALAIGNGVGSGILLTLGSDLAPESNPAPFLGAFRFTTDTGAALAPLGVAAVTAYASLSLATGLVGGLGFIGAFLLLRYVPRFLPHIK</sequence>
<feature type="transmembrane region" description="Helical" evidence="7">
    <location>
        <begin position="232"/>
        <end position="248"/>
    </location>
</feature>
<comment type="subcellular location">
    <subcellularLocation>
        <location evidence="1">Cell membrane</location>
        <topology evidence="1">Multi-pass membrane protein</topology>
    </subcellularLocation>
</comment>
<evidence type="ECO:0000256" key="7">
    <source>
        <dbReference type="SAM" id="Phobius"/>
    </source>
</evidence>
<dbReference type="PROSITE" id="PS50850">
    <property type="entry name" value="MFS"/>
    <property type="match status" value="1"/>
</dbReference>
<keyword evidence="3" id="KW-1003">Cell membrane</keyword>
<dbReference type="PANTHER" id="PTHR23517">
    <property type="entry name" value="RESISTANCE PROTEIN MDTM, PUTATIVE-RELATED-RELATED"/>
    <property type="match status" value="1"/>
</dbReference>
<dbReference type="EMBL" id="JACGWU010000002">
    <property type="protein sequence ID" value="MBA8829024.1"/>
    <property type="molecule type" value="Genomic_DNA"/>
</dbReference>
<accession>A0A7W3PNN3</accession>
<keyword evidence="6 7" id="KW-0472">Membrane</keyword>
<dbReference type="InterPro" id="IPR011701">
    <property type="entry name" value="MFS"/>
</dbReference>
<evidence type="ECO:0000256" key="2">
    <source>
        <dbReference type="ARBA" id="ARBA00022448"/>
    </source>
</evidence>
<dbReference type="PANTHER" id="PTHR23517:SF2">
    <property type="entry name" value="MULTIDRUG RESISTANCE PROTEIN MDTH"/>
    <property type="match status" value="1"/>
</dbReference>
<proteinExistence type="predicted"/>
<keyword evidence="2" id="KW-0813">Transport</keyword>
<feature type="transmembrane region" description="Helical" evidence="7">
    <location>
        <begin position="322"/>
        <end position="348"/>
    </location>
</feature>
<dbReference type="RefSeq" id="WP_182484453.1">
    <property type="nucleotide sequence ID" value="NZ_JACGWU010000002.1"/>
</dbReference>
<dbReference type="GO" id="GO:0022857">
    <property type="term" value="F:transmembrane transporter activity"/>
    <property type="evidence" value="ECO:0007669"/>
    <property type="project" value="InterPro"/>
</dbReference>
<dbReference type="InterPro" id="IPR050171">
    <property type="entry name" value="MFS_Transporters"/>
</dbReference>
<feature type="transmembrane region" description="Helical" evidence="7">
    <location>
        <begin position="104"/>
        <end position="124"/>
    </location>
</feature>
<evidence type="ECO:0000259" key="8">
    <source>
        <dbReference type="PROSITE" id="PS50850"/>
    </source>
</evidence>
<feature type="transmembrane region" description="Helical" evidence="7">
    <location>
        <begin position="388"/>
        <end position="410"/>
    </location>
</feature>
<dbReference type="Proteomes" id="UP000524237">
    <property type="component" value="Unassembled WGS sequence"/>
</dbReference>
<evidence type="ECO:0000256" key="4">
    <source>
        <dbReference type="ARBA" id="ARBA00022692"/>
    </source>
</evidence>
<evidence type="ECO:0000256" key="6">
    <source>
        <dbReference type="ARBA" id="ARBA00023136"/>
    </source>
</evidence>
<reference evidence="9 10" key="1">
    <citation type="submission" date="2020-07" db="EMBL/GenBank/DDBJ databases">
        <title>Sequencing the genomes of 1000 actinobacteria strains.</title>
        <authorList>
            <person name="Klenk H.-P."/>
        </authorList>
    </citation>
    <scope>NUCLEOTIDE SEQUENCE [LARGE SCALE GENOMIC DNA]</scope>
    <source>
        <strain evidence="9 10">DSM 23737</strain>
    </source>
</reference>
<protein>
    <submittedName>
        <fullName evidence="9">MFS family permease</fullName>
    </submittedName>
</protein>
<evidence type="ECO:0000256" key="3">
    <source>
        <dbReference type="ARBA" id="ARBA00022475"/>
    </source>
</evidence>
<dbReference type="Gene3D" id="1.20.1250.20">
    <property type="entry name" value="MFS general substrate transporter like domains"/>
    <property type="match status" value="2"/>
</dbReference>
<feature type="transmembrane region" description="Helical" evidence="7">
    <location>
        <begin position="169"/>
        <end position="188"/>
    </location>
</feature>